<accession>A0A6A7BPG3</accession>
<keyword evidence="3" id="KW-1185">Reference proteome</keyword>
<dbReference type="EMBL" id="MU006060">
    <property type="protein sequence ID" value="KAF2857194.1"/>
    <property type="molecule type" value="Genomic_DNA"/>
</dbReference>
<evidence type="ECO:0000256" key="1">
    <source>
        <dbReference type="SAM" id="MobiDB-lite"/>
    </source>
</evidence>
<organism evidence="2 3">
    <name type="scientific">Piedraia hortae CBS 480.64</name>
    <dbReference type="NCBI Taxonomy" id="1314780"/>
    <lineage>
        <taxon>Eukaryota</taxon>
        <taxon>Fungi</taxon>
        <taxon>Dikarya</taxon>
        <taxon>Ascomycota</taxon>
        <taxon>Pezizomycotina</taxon>
        <taxon>Dothideomycetes</taxon>
        <taxon>Dothideomycetidae</taxon>
        <taxon>Capnodiales</taxon>
        <taxon>Piedraiaceae</taxon>
        <taxon>Piedraia</taxon>
    </lineage>
</organism>
<feature type="compositionally biased region" description="Basic and acidic residues" evidence="1">
    <location>
        <begin position="163"/>
        <end position="174"/>
    </location>
</feature>
<sequence length="174" mass="19288">MKLQDFTGPIDLDLTLRDASLNPDVRPTRRAIAAASIGIEPEDAYYSVRELREACEWIHEGDPAGKAKLAQMLGNRCDDYQRCIYYNLAGRGVCVLIDDLLWLEALLLGRGRVAGYLHRTKAPKRIAPAPYVAAEPDGPVGRFEAEFAIGASWSHDPGPDYDPIDRPAKRDRPA</sequence>
<dbReference type="Proteomes" id="UP000799421">
    <property type="component" value="Unassembled WGS sequence"/>
</dbReference>
<protein>
    <submittedName>
        <fullName evidence="2">Uncharacterized protein</fullName>
    </submittedName>
</protein>
<feature type="region of interest" description="Disordered" evidence="1">
    <location>
        <begin position="151"/>
        <end position="174"/>
    </location>
</feature>
<evidence type="ECO:0000313" key="2">
    <source>
        <dbReference type="EMBL" id="KAF2857194.1"/>
    </source>
</evidence>
<name>A0A6A7BPG3_9PEZI</name>
<dbReference type="AlphaFoldDB" id="A0A6A7BPG3"/>
<reference evidence="2" key="1">
    <citation type="journal article" date="2020" name="Stud. Mycol.">
        <title>101 Dothideomycetes genomes: a test case for predicting lifestyles and emergence of pathogens.</title>
        <authorList>
            <person name="Haridas S."/>
            <person name="Albert R."/>
            <person name="Binder M."/>
            <person name="Bloem J."/>
            <person name="Labutti K."/>
            <person name="Salamov A."/>
            <person name="Andreopoulos B."/>
            <person name="Baker S."/>
            <person name="Barry K."/>
            <person name="Bills G."/>
            <person name="Bluhm B."/>
            <person name="Cannon C."/>
            <person name="Castanera R."/>
            <person name="Culley D."/>
            <person name="Daum C."/>
            <person name="Ezra D."/>
            <person name="Gonzalez J."/>
            <person name="Henrissat B."/>
            <person name="Kuo A."/>
            <person name="Liang C."/>
            <person name="Lipzen A."/>
            <person name="Lutzoni F."/>
            <person name="Magnuson J."/>
            <person name="Mondo S."/>
            <person name="Nolan M."/>
            <person name="Ohm R."/>
            <person name="Pangilinan J."/>
            <person name="Park H.-J."/>
            <person name="Ramirez L."/>
            <person name="Alfaro M."/>
            <person name="Sun H."/>
            <person name="Tritt A."/>
            <person name="Yoshinaga Y."/>
            <person name="Zwiers L.-H."/>
            <person name="Turgeon B."/>
            <person name="Goodwin S."/>
            <person name="Spatafora J."/>
            <person name="Crous P."/>
            <person name="Grigoriev I."/>
        </authorList>
    </citation>
    <scope>NUCLEOTIDE SEQUENCE</scope>
    <source>
        <strain evidence="2">CBS 480.64</strain>
    </source>
</reference>
<proteinExistence type="predicted"/>
<evidence type="ECO:0000313" key="3">
    <source>
        <dbReference type="Proteomes" id="UP000799421"/>
    </source>
</evidence>
<dbReference type="OrthoDB" id="3955316at2759"/>
<gene>
    <name evidence="2" type="ORF">K470DRAFT_267026</name>
</gene>